<organism evidence="2 3">
    <name type="scientific">Lujinxingia litoralis</name>
    <dbReference type="NCBI Taxonomy" id="2211119"/>
    <lineage>
        <taxon>Bacteria</taxon>
        <taxon>Deltaproteobacteria</taxon>
        <taxon>Bradymonadales</taxon>
        <taxon>Lujinxingiaceae</taxon>
        <taxon>Lujinxingia</taxon>
    </lineage>
</organism>
<dbReference type="AlphaFoldDB" id="A0A328C955"/>
<accession>A0A328C955</accession>
<evidence type="ECO:0008006" key="4">
    <source>
        <dbReference type="Google" id="ProtNLM"/>
    </source>
</evidence>
<dbReference type="OrthoDB" id="5525627at2"/>
<dbReference type="RefSeq" id="WP_111729123.1">
    <property type="nucleotide sequence ID" value="NZ_QHKO01000002.1"/>
</dbReference>
<evidence type="ECO:0000256" key="1">
    <source>
        <dbReference type="SAM" id="SignalP"/>
    </source>
</evidence>
<name>A0A328C955_9DELT</name>
<dbReference type="PROSITE" id="PS51257">
    <property type="entry name" value="PROKAR_LIPOPROTEIN"/>
    <property type="match status" value="1"/>
</dbReference>
<keyword evidence="3" id="KW-1185">Reference proteome</keyword>
<sequence>MRSYLYAPLRRALALLLVAALLLTAACQRSPEDLEVWRTSKGGTDQLAAWAESPEEPMEVRVRAVQILIEEGDHARVPRVLEQTNDAAARQAMADGAMPTIEAMWQQQDIPELTDEMREKGAELVVGDSQSTRAKDAAYALYDYFSDETKPRAQAIFKGWLEKDLELRNQLGDATVAQIVPLAGPGAVDLVAPWLKTTFLPGKVATAMRASLPKEDQGPIDAALAERAREEHPELKRDLPQAVFNANTDQAASYYEFAIFDPNTSAEYLQGAMEALARVKGKDSAPTFQKVIQERPGMLRWVAANYIVDTHKRDSLPLIASALPTTTEGWDLPSDDSFERASHQVCSLYKGTMEREKITDFQPVVAQLLTIDSWSAKTLGVVCAGTLKLTGLAEQVAALSTERQRLPGWGSRTTLGQLARQTADELK</sequence>
<feature type="signal peptide" evidence="1">
    <location>
        <begin position="1"/>
        <end position="25"/>
    </location>
</feature>
<dbReference type="Proteomes" id="UP000249169">
    <property type="component" value="Unassembled WGS sequence"/>
</dbReference>
<dbReference type="EMBL" id="QHKO01000002">
    <property type="protein sequence ID" value="RAL23866.1"/>
    <property type="molecule type" value="Genomic_DNA"/>
</dbReference>
<evidence type="ECO:0000313" key="2">
    <source>
        <dbReference type="EMBL" id="RAL23866.1"/>
    </source>
</evidence>
<gene>
    <name evidence="2" type="ORF">DL240_06875</name>
</gene>
<feature type="chain" id="PRO_5016302367" description="HEAT repeat domain-containing protein" evidence="1">
    <location>
        <begin position="26"/>
        <end position="427"/>
    </location>
</feature>
<protein>
    <recommendedName>
        <fullName evidence="4">HEAT repeat domain-containing protein</fullName>
    </recommendedName>
</protein>
<proteinExistence type="predicted"/>
<keyword evidence="1" id="KW-0732">Signal</keyword>
<reference evidence="2 3" key="1">
    <citation type="submission" date="2018-05" db="EMBL/GenBank/DDBJ databases">
        <title>Lujinxingia marina gen. nov. sp. nov., a new facultative anaerobic member of the class Deltaproteobacteria, and proposal of Lujinxingaceae fam. nov.</title>
        <authorList>
            <person name="Li C.-M."/>
        </authorList>
    </citation>
    <scope>NUCLEOTIDE SEQUENCE [LARGE SCALE GENOMIC DNA]</scope>
    <source>
        <strain evidence="2 3">B210</strain>
    </source>
</reference>
<comment type="caution">
    <text evidence="2">The sequence shown here is derived from an EMBL/GenBank/DDBJ whole genome shotgun (WGS) entry which is preliminary data.</text>
</comment>
<evidence type="ECO:0000313" key="3">
    <source>
        <dbReference type="Proteomes" id="UP000249169"/>
    </source>
</evidence>